<dbReference type="EMBL" id="LJGT01000040">
    <property type="protein sequence ID" value="OEU88734.1"/>
    <property type="molecule type" value="Genomic_DNA"/>
</dbReference>
<dbReference type="Proteomes" id="UP000176087">
    <property type="component" value="Unassembled WGS sequence"/>
</dbReference>
<reference evidence="9 10" key="1">
    <citation type="journal article" date="2016" name="Front. Microbiol.">
        <title>Comparative Genomics Analysis of Streptomyces Species Reveals Their Adaptation to the Marine Environment and Their Diversity at the Genomic Level.</title>
        <authorList>
            <person name="Tian X."/>
            <person name="Zhang Z."/>
            <person name="Yang T."/>
            <person name="Chen M."/>
            <person name="Li J."/>
            <person name="Chen F."/>
            <person name="Yang J."/>
            <person name="Li W."/>
            <person name="Zhang B."/>
            <person name="Zhang Z."/>
            <person name="Wu J."/>
            <person name="Zhang C."/>
            <person name="Long L."/>
            <person name="Xiao J."/>
        </authorList>
    </citation>
    <scope>NUCLEOTIDE SEQUENCE [LARGE SCALE GENOMIC DNA]</scope>
    <source>
        <strain evidence="9 10">SCSIO 10390</strain>
    </source>
</reference>
<sequence>MTIWEMVAVCAAGVGAGAINTVVGSGTLLTFPVLLAVGLPPVTANVSNALGLVPGSVSGAIGYRRELRGQRRRVLLLSGVAFVGALTGAALLIALPSSAFDMIVPALIGIALVLVAVQPWFARVAERRREKRGRTPHPNGGVMLSTGMLFSSAYGGYFGAAQGIIYLALMGLFLDEDMQRINAVKNVLGALVNGTAAVFFLFVAEFDWTAVLLIAVSSAVGGQFGALVGRRLPPAALRAVVVTIGVAALLQQLLG</sequence>
<feature type="transmembrane region" description="Helical" evidence="8">
    <location>
        <begin position="235"/>
        <end position="254"/>
    </location>
</feature>
<dbReference type="STRING" id="933944.AN215_20820"/>
<evidence type="ECO:0000256" key="2">
    <source>
        <dbReference type="ARBA" id="ARBA00009142"/>
    </source>
</evidence>
<evidence type="ECO:0000256" key="3">
    <source>
        <dbReference type="ARBA" id="ARBA00022448"/>
    </source>
</evidence>
<protein>
    <recommendedName>
        <fullName evidence="8">Probable membrane transporter protein</fullName>
    </recommendedName>
</protein>
<evidence type="ECO:0000256" key="6">
    <source>
        <dbReference type="ARBA" id="ARBA00022989"/>
    </source>
</evidence>
<proteinExistence type="inferred from homology"/>
<evidence type="ECO:0000256" key="4">
    <source>
        <dbReference type="ARBA" id="ARBA00022475"/>
    </source>
</evidence>
<feature type="transmembrane region" description="Helical" evidence="8">
    <location>
        <begin position="28"/>
        <end position="53"/>
    </location>
</feature>
<dbReference type="GO" id="GO:0005886">
    <property type="term" value="C:plasma membrane"/>
    <property type="evidence" value="ECO:0007669"/>
    <property type="project" value="UniProtKB-SubCell"/>
</dbReference>
<feature type="transmembrane region" description="Helical" evidence="8">
    <location>
        <begin position="210"/>
        <end position="228"/>
    </location>
</feature>
<keyword evidence="4 8" id="KW-1003">Cell membrane</keyword>
<dbReference type="PANTHER" id="PTHR30269:SF0">
    <property type="entry name" value="MEMBRANE TRANSPORTER PROTEIN YFCA-RELATED"/>
    <property type="match status" value="1"/>
</dbReference>
<feature type="transmembrane region" description="Helical" evidence="8">
    <location>
        <begin position="157"/>
        <end position="174"/>
    </location>
</feature>
<comment type="caution">
    <text evidence="9">The sequence shown here is derived from an EMBL/GenBank/DDBJ whole genome shotgun (WGS) entry which is preliminary data.</text>
</comment>
<dbReference type="PANTHER" id="PTHR30269">
    <property type="entry name" value="TRANSMEMBRANE PROTEIN YFCA"/>
    <property type="match status" value="1"/>
</dbReference>
<organism evidence="9 10">
    <name type="scientific">Streptomyces abyssalis</name>
    <dbReference type="NCBI Taxonomy" id="933944"/>
    <lineage>
        <taxon>Bacteria</taxon>
        <taxon>Bacillati</taxon>
        <taxon>Actinomycetota</taxon>
        <taxon>Actinomycetes</taxon>
        <taxon>Kitasatosporales</taxon>
        <taxon>Streptomycetaceae</taxon>
        <taxon>Streptomyces</taxon>
    </lineage>
</organism>
<evidence type="ECO:0000313" key="10">
    <source>
        <dbReference type="Proteomes" id="UP000176087"/>
    </source>
</evidence>
<dbReference type="AlphaFoldDB" id="A0A1E7JM63"/>
<comment type="subcellular location">
    <subcellularLocation>
        <location evidence="1 8">Cell membrane</location>
        <topology evidence="1 8">Multi-pass membrane protein</topology>
    </subcellularLocation>
</comment>
<feature type="transmembrane region" description="Helical" evidence="8">
    <location>
        <begin position="74"/>
        <end position="96"/>
    </location>
</feature>
<evidence type="ECO:0000256" key="5">
    <source>
        <dbReference type="ARBA" id="ARBA00022692"/>
    </source>
</evidence>
<dbReference type="OrthoDB" id="3782574at2"/>
<feature type="transmembrane region" description="Helical" evidence="8">
    <location>
        <begin position="102"/>
        <end position="122"/>
    </location>
</feature>
<dbReference type="PATRIC" id="fig|933944.5.peg.2207"/>
<dbReference type="InterPro" id="IPR052017">
    <property type="entry name" value="TSUP"/>
</dbReference>
<name>A0A1E7JM63_9ACTN</name>
<evidence type="ECO:0000256" key="8">
    <source>
        <dbReference type="RuleBase" id="RU363041"/>
    </source>
</evidence>
<keyword evidence="3" id="KW-0813">Transport</keyword>
<evidence type="ECO:0000313" key="9">
    <source>
        <dbReference type="EMBL" id="OEU88734.1"/>
    </source>
</evidence>
<dbReference type="RefSeq" id="WP_070012522.1">
    <property type="nucleotide sequence ID" value="NZ_LJGS01000042.1"/>
</dbReference>
<keyword evidence="5 8" id="KW-0812">Transmembrane</keyword>
<keyword evidence="6 8" id="KW-1133">Transmembrane helix</keyword>
<dbReference type="Pfam" id="PF01925">
    <property type="entry name" value="TauE"/>
    <property type="match status" value="1"/>
</dbReference>
<evidence type="ECO:0000256" key="1">
    <source>
        <dbReference type="ARBA" id="ARBA00004651"/>
    </source>
</evidence>
<keyword evidence="7 8" id="KW-0472">Membrane</keyword>
<keyword evidence="10" id="KW-1185">Reference proteome</keyword>
<comment type="similarity">
    <text evidence="2 8">Belongs to the 4-toluene sulfonate uptake permease (TSUP) (TC 2.A.102) family.</text>
</comment>
<dbReference type="InterPro" id="IPR002781">
    <property type="entry name" value="TM_pro_TauE-like"/>
</dbReference>
<accession>A0A1E7JM63</accession>
<gene>
    <name evidence="9" type="ORF">AN215_20820</name>
</gene>
<evidence type="ECO:0000256" key="7">
    <source>
        <dbReference type="ARBA" id="ARBA00023136"/>
    </source>
</evidence>